<sequence length="241" mass="27414">MIVIPMAGLSSRFFKAGYTQPKYMLPAHGKPLFDHAVESFQHYFESQPFLFICRSDYDTPAFIETRCKALGIADWQIVILDRETRGQAETVELGLRQASIKSGPITIFNIDTFRPNFRFPAFVDQVDGYLEVFKGDGDNWSYARPEAPGSLKVVETAEKNPISDLCSDGLYYFSDASDFLNAFDAEAKRPEQELKNGELYVAPLYNLLIQNGKQINYHLIEREQVIFCGVPSEYDEFLATE</sequence>
<dbReference type="InterPro" id="IPR016873">
    <property type="entry name" value="Caps_polysacc_synth_BcbE_prd"/>
</dbReference>
<dbReference type="PIRSF" id="PIRSF028162">
    <property type="entry name" value="BcbE_prd"/>
    <property type="match status" value="1"/>
</dbReference>
<dbReference type="InterPro" id="IPR029044">
    <property type="entry name" value="Nucleotide-diphossugar_trans"/>
</dbReference>
<dbReference type="CDD" id="cd04183">
    <property type="entry name" value="GT2_BcE_like"/>
    <property type="match status" value="1"/>
</dbReference>
<dbReference type="Proteomes" id="UP001597380">
    <property type="component" value="Unassembled WGS sequence"/>
</dbReference>
<name>A0ABW4XPJ3_9GAMM</name>
<proteinExistence type="predicted"/>
<accession>A0ABW4XPJ3</accession>
<dbReference type="EMBL" id="JBHUHT010000013">
    <property type="protein sequence ID" value="MFD2096779.1"/>
    <property type="molecule type" value="Genomic_DNA"/>
</dbReference>
<reference evidence="2" key="1">
    <citation type="journal article" date="2019" name="Int. J. Syst. Evol. Microbiol.">
        <title>The Global Catalogue of Microorganisms (GCM) 10K type strain sequencing project: providing services to taxonomists for standard genome sequencing and annotation.</title>
        <authorList>
            <consortium name="The Broad Institute Genomics Platform"/>
            <consortium name="The Broad Institute Genome Sequencing Center for Infectious Disease"/>
            <person name="Wu L."/>
            <person name="Ma J."/>
        </authorList>
    </citation>
    <scope>NUCLEOTIDE SEQUENCE [LARGE SCALE GENOMIC DNA]</scope>
    <source>
        <strain evidence="2">CGMCC 1.10992</strain>
    </source>
</reference>
<dbReference type="Gene3D" id="3.90.550.10">
    <property type="entry name" value="Spore Coat Polysaccharide Biosynthesis Protein SpsA, Chain A"/>
    <property type="match status" value="1"/>
</dbReference>
<dbReference type="SUPFAM" id="SSF53448">
    <property type="entry name" value="Nucleotide-diphospho-sugar transferases"/>
    <property type="match status" value="1"/>
</dbReference>
<gene>
    <name evidence="1" type="ORF">ACFSJ3_12350</name>
</gene>
<keyword evidence="2" id="KW-1185">Reference proteome</keyword>
<organism evidence="1 2">
    <name type="scientific">Corallincola platygyrae</name>
    <dbReference type="NCBI Taxonomy" id="1193278"/>
    <lineage>
        <taxon>Bacteria</taxon>
        <taxon>Pseudomonadati</taxon>
        <taxon>Pseudomonadota</taxon>
        <taxon>Gammaproteobacteria</taxon>
        <taxon>Alteromonadales</taxon>
        <taxon>Psychromonadaceae</taxon>
        <taxon>Corallincola</taxon>
    </lineage>
</organism>
<evidence type="ECO:0000313" key="1">
    <source>
        <dbReference type="EMBL" id="MFD2096779.1"/>
    </source>
</evidence>
<protein>
    <submittedName>
        <fullName evidence="1">Glycosyltransferase family 2 protein</fullName>
    </submittedName>
</protein>
<evidence type="ECO:0000313" key="2">
    <source>
        <dbReference type="Proteomes" id="UP001597380"/>
    </source>
</evidence>
<comment type="caution">
    <text evidence="1">The sequence shown here is derived from an EMBL/GenBank/DDBJ whole genome shotgun (WGS) entry which is preliminary data.</text>
</comment>
<dbReference type="RefSeq" id="WP_345339480.1">
    <property type="nucleotide sequence ID" value="NZ_BAABLI010000009.1"/>
</dbReference>